<protein>
    <submittedName>
        <fullName evidence="6">Isoprenylcysteine carboxyl methyltransferase</fullName>
    </submittedName>
</protein>
<name>A0LIC3_SYNFM</name>
<dbReference type="GO" id="GO:0032259">
    <property type="term" value="P:methylation"/>
    <property type="evidence" value="ECO:0007669"/>
    <property type="project" value="UniProtKB-KW"/>
</dbReference>
<dbReference type="HOGENOM" id="CLU_107970_0_0_7"/>
<dbReference type="KEGG" id="sfu:Sfum_1486"/>
<feature type="transmembrane region" description="Helical" evidence="5">
    <location>
        <begin position="47"/>
        <end position="68"/>
    </location>
</feature>
<dbReference type="GO" id="GO:0008168">
    <property type="term" value="F:methyltransferase activity"/>
    <property type="evidence" value="ECO:0007669"/>
    <property type="project" value="UniProtKB-KW"/>
</dbReference>
<evidence type="ECO:0000256" key="4">
    <source>
        <dbReference type="ARBA" id="ARBA00023136"/>
    </source>
</evidence>
<evidence type="ECO:0000256" key="1">
    <source>
        <dbReference type="ARBA" id="ARBA00004127"/>
    </source>
</evidence>
<keyword evidence="2 5" id="KW-0812">Transmembrane</keyword>
<dbReference type="PROSITE" id="PS50244">
    <property type="entry name" value="S5A_REDUCTASE"/>
    <property type="match status" value="1"/>
</dbReference>
<dbReference type="RefSeq" id="WP_011698346.1">
    <property type="nucleotide sequence ID" value="NC_008554.1"/>
</dbReference>
<evidence type="ECO:0000256" key="2">
    <source>
        <dbReference type="ARBA" id="ARBA00022692"/>
    </source>
</evidence>
<dbReference type="Proteomes" id="UP000001784">
    <property type="component" value="Chromosome"/>
</dbReference>
<evidence type="ECO:0000313" key="7">
    <source>
        <dbReference type="Proteomes" id="UP000001784"/>
    </source>
</evidence>
<dbReference type="InParanoid" id="A0LIC3"/>
<evidence type="ECO:0000256" key="3">
    <source>
        <dbReference type="ARBA" id="ARBA00022989"/>
    </source>
</evidence>
<dbReference type="Gene3D" id="1.20.120.1630">
    <property type="match status" value="1"/>
</dbReference>
<dbReference type="GO" id="GO:0012505">
    <property type="term" value="C:endomembrane system"/>
    <property type="evidence" value="ECO:0007669"/>
    <property type="project" value="UniProtKB-SubCell"/>
</dbReference>
<comment type="subcellular location">
    <subcellularLocation>
        <location evidence="1">Endomembrane system</location>
        <topology evidence="1">Multi-pass membrane protein</topology>
    </subcellularLocation>
</comment>
<dbReference type="PANTHER" id="PTHR12714:SF9">
    <property type="entry name" value="PROTEIN-S-ISOPRENYLCYSTEINE O-METHYLTRANSFERASE"/>
    <property type="match status" value="1"/>
</dbReference>
<dbReference type="EMBL" id="CP000478">
    <property type="protein sequence ID" value="ABK17175.1"/>
    <property type="molecule type" value="Genomic_DNA"/>
</dbReference>
<sequence precursor="true">MKTQVKTSRMDIGRLVAAPVFALLLFFSARGLLGGLSSLFPLDAAKALLLVHRLLIVAFYVLIVVLYFMRTAASSTTRSIPARSIAVGASFLPFAIPLAGGASDASPVVMLGANVIMASGMAFALAALFALGRSFSIIPQTRSLVMHGPYRLVRHPLYLGELVTVAGFVLAGVAPAKVLIFVLLAACQVYRALQEEKLLAAMFPEYEGYASRTPRLLPGVF</sequence>
<dbReference type="PANTHER" id="PTHR12714">
    <property type="entry name" value="PROTEIN-S ISOPRENYLCYSTEINE O-METHYLTRANSFERASE"/>
    <property type="match status" value="1"/>
</dbReference>
<feature type="transmembrane region" description="Helical" evidence="5">
    <location>
        <begin position="108"/>
        <end position="131"/>
    </location>
</feature>
<dbReference type="InterPro" id="IPR007318">
    <property type="entry name" value="Phopholipid_MeTrfase"/>
</dbReference>
<dbReference type="eggNOG" id="COG2020">
    <property type="taxonomic scope" value="Bacteria"/>
</dbReference>
<evidence type="ECO:0000313" key="6">
    <source>
        <dbReference type="EMBL" id="ABK17175.1"/>
    </source>
</evidence>
<evidence type="ECO:0000256" key="5">
    <source>
        <dbReference type="SAM" id="Phobius"/>
    </source>
</evidence>
<keyword evidence="7" id="KW-1185">Reference proteome</keyword>
<organism evidence="6 7">
    <name type="scientific">Syntrophobacter fumaroxidans (strain DSM 10017 / MPOB)</name>
    <dbReference type="NCBI Taxonomy" id="335543"/>
    <lineage>
        <taxon>Bacteria</taxon>
        <taxon>Pseudomonadati</taxon>
        <taxon>Thermodesulfobacteriota</taxon>
        <taxon>Syntrophobacteria</taxon>
        <taxon>Syntrophobacterales</taxon>
        <taxon>Syntrophobacteraceae</taxon>
        <taxon>Syntrophobacter</taxon>
    </lineage>
</organism>
<keyword evidence="3 5" id="KW-1133">Transmembrane helix</keyword>
<keyword evidence="6" id="KW-0489">Methyltransferase</keyword>
<gene>
    <name evidence="6" type="ordered locus">Sfum_1486</name>
</gene>
<feature type="transmembrane region" description="Helical" evidence="5">
    <location>
        <begin position="80"/>
        <end position="102"/>
    </location>
</feature>
<proteinExistence type="predicted"/>
<reference evidence="6 7" key="1">
    <citation type="submission" date="2006-10" db="EMBL/GenBank/DDBJ databases">
        <title>Complete sequence of Syntrophobacter fumaroxidans MPOB.</title>
        <authorList>
            <consortium name="US DOE Joint Genome Institute"/>
            <person name="Copeland A."/>
            <person name="Lucas S."/>
            <person name="Lapidus A."/>
            <person name="Barry K."/>
            <person name="Detter J.C."/>
            <person name="Glavina del Rio T."/>
            <person name="Hammon N."/>
            <person name="Israni S."/>
            <person name="Pitluck S."/>
            <person name="Goltsman E.G."/>
            <person name="Martinez M."/>
            <person name="Schmutz J."/>
            <person name="Larimer F."/>
            <person name="Land M."/>
            <person name="Hauser L."/>
            <person name="Kyrpides N."/>
            <person name="Kim E."/>
            <person name="Boone D.R."/>
            <person name="Brockman F."/>
            <person name="Culley D."/>
            <person name="Ferry J."/>
            <person name="Gunsalus R."/>
            <person name="McInerney M.J."/>
            <person name="Morrison M."/>
            <person name="Plugge C."/>
            <person name="Rohlin L."/>
            <person name="Scholten J."/>
            <person name="Sieber J."/>
            <person name="Stams A.J.M."/>
            <person name="Worm P."/>
            <person name="Henstra A.M."/>
            <person name="Richardson P."/>
        </authorList>
    </citation>
    <scope>NUCLEOTIDE SEQUENCE [LARGE SCALE GENOMIC DNA]</scope>
    <source>
        <strain evidence="7">DSM 10017 / MPOB</strain>
    </source>
</reference>
<accession>A0LIC3</accession>
<dbReference type="AlphaFoldDB" id="A0LIC3"/>
<feature type="transmembrane region" description="Helical" evidence="5">
    <location>
        <begin position="152"/>
        <end position="170"/>
    </location>
</feature>
<dbReference type="Pfam" id="PF04191">
    <property type="entry name" value="PEMT"/>
    <property type="match status" value="1"/>
</dbReference>
<keyword evidence="6" id="KW-0808">Transferase</keyword>
<keyword evidence="4 5" id="KW-0472">Membrane</keyword>